<evidence type="ECO:0000256" key="2">
    <source>
        <dbReference type="ARBA" id="ARBA00022692"/>
    </source>
</evidence>
<feature type="transmembrane region" description="Helical" evidence="5">
    <location>
        <begin position="319"/>
        <end position="343"/>
    </location>
</feature>
<evidence type="ECO:0000313" key="8">
    <source>
        <dbReference type="Proteomes" id="UP000236197"/>
    </source>
</evidence>
<dbReference type="AlphaFoldDB" id="A0A2K2UCK2"/>
<feature type="transmembrane region" description="Helical" evidence="5">
    <location>
        <begin position="229"/>
        <end position="247"/>
    </location>
</feature>
<evidence type="ECO:0000313" key="7">
    <source>
        <dbReference type="EMBL" id="PNV68061.1"/>
    </source>
</evidence>
<feature type="transmembrane region" description="Helical" evidence="5">
    <location>
        <begin position="81"/>
        <end position="100"/>
    </location>
</feature>
<dbReference type="SUPFAM" id="SSF103473">
    <property type="entry name" value="MFS general substrate transporter"/>
    <property type="match status" value="1"/>
</dbReference>
<feature type="transmembrane region" description="Helical" evidence="5">
    <location>
        <begin position="138"/>
        <end position="158"/>
    </location>
</feature>
<keyword evidence="2 5" id="KW-0812">Transmembrane</keyword>
<feature type="transmembrane region" description="Helical" evidence="5">
    <location>
        <begin position="170"/>
        <end position="191"/>
    </location>
</feature>
<dbReference type="InterPro" id="IPR036259">
    <property type="entry name" value="MFS_trans_sf"/>
</dbReference>
<evidence type="ECO:0000256" key="5">
    <source>
        <dbReference type="SAM" id="Phobius"/>
    </source>
</evidence>
<feature type="transmembrane region" description="Helical" evidence="5">
    <location>
        <begin position="355"/>
        <end position="374"/>
    </location>
</feature>
<dbReference type="PANTHER" id="PTHR11360:SF317">
    <property type="entry name" value="MAJOR FACILITATOR SUPERFAMILY (MFS) PROFILE DOMAIN-CONTAINING PROTEIN-RELATED"/>
    <property type="match status" value="1"/>
</dbReference>
<dbReference type="Proteomes" id="UP000236197">
    <property type="component" value="Unassembled WGS sequence"/>
</dbReference>
<organism evidence="7 8">
    <name type="scientific">Enteroscipio rubneri</name>
    <dbReference type="NCBI Taxonomy" id="2070686"/>
    <lineage>
        <taxon>Bacteria</taxon>
        <taxon>Bacillati</taxon>
        <taxon>Actinomycetota</taxon>
        <taxon>Coriobacteriia</taxon>
        <taxon>Eggerthellales</taxon>
        <taxon>Eggerthellaceae</taxon>
        <taxon>Enteroscipio</taxon>
    </lineage>
</organism>
<keyword evidence="4 5" id="KW-0472">Membrane</keyword>
<proteinExistence type="predicted"/>
<evidence type="ECO:0000259" key="6">
    <source>
        <dbReference type="PROSITE" id="PS50850"/>
    </source>
</evidence>
<feature type="transmembrane region" description="Helical" evidence="5">
    <location>
        <begin position="294"/>
        <end position="313"/>
    </location>
</feature>
<feature type="transmembrane region" description="Helical" evidence="5">
    <location>
        <begin position="386"/>
        <end position="404"/>
    </location>
</feature>
<sequence>MQNIRTERASKLPRGLILAIATLLTLGNGLIYMWSIFNVPLMDAFGYSASGVALAYSLFMLMSCVGSFLGGWMQQHIQPRYVILIAGVLFSCGWLLSGSAESLPLLYLFFGGLAGIGNGLSYNALLSVATTWFPDKRGFANGVCTCGAGMGPVVFAPLGNILIESFDVLMAFRIVGIAWLVIYLVFTWFLVMPAPGWKPSNWDPDDQTTSSAVSSGRNYSGREILRQPLFYILFFILMVAVTSGQMINGHASSLGQELAHLSAAEGALMVSLLGVGSVLGRLGFGAVSDKIGRFTTLILILGVNAVIMLLFLAHATTFITFLACMMIVGGCFGGTMSVMPATVGDSFGSKFFGQNWSFVYPGYTVAAFIGPMVAASTTEATGSWEGAMIIAGVLSLLGIVLVLIGKRLAKRLAQAG</sequence>
<feature type="transmembrane region" description="Helical" evidence="5">
    <location>
        <begin position="106"/>
        <end position="126"/>
    </location>
</feature>
<comment type="caution">
    <text evidence="7">The sequence shown here is derived from an EMBL/GenBank/DDBJ whole genome shotgun (WGS) entry which is preliminary data.</text>
</comment>
<name>A0A2K2UCK2_9ACTN</name>
<evidence type="ECO:0000256" key="1">
    <source>
        <dbReference type="ARBA" id="ARBA00004651"/>
    </source>
</evidence>
<dbReference type="InterPro" id="IPR020846">
    <property type="entry name" value="MFS_dom"/>
</dbReference>
<reference evidence="8" key="1">
    <citation type="submission" date="2018-01" db="EMBL/GenBank/DDBJ databases">
        <title>Rubneribacter badeniensis gen. nov., sp. nov., and Colonibacter rubneri, gen. nov., sp. nov., WGS of new members of the Eggerthellaceae.</title>
        <authorList>
            <person name="Danylec N."/>
            <person name="Stoll D.A."/>
            <person name="Doetsch A."/>
            <person name="Kulling S.E."/>
            <person name="Huch M."/>
        </authorList>
    </citation>
    <scope>NUCLEOTIDE SEQUENCE [LARGE SCALE GENOMIC DNA]</scope>
    <source>
        <strain evidence="8">ResAG-96</strain>
    </source>
</reference>
<feature type="transmembrane region" description="Helical" evidence="5">
    <location>
        <begin position="267"/>
        <end position="287"/>
    </location>
</feature>
<protein>
    <recommendedName>
        <fullName evidence="6">Major facilitator superfamily (MFS) profile domain-containing protein</fullName>
    </recommendedName>
</protein>
<keyword evidence="8" id="KW-1185">Reference proteome</keyword>
<feature type="transmembrane region" description="Helical" evidence="5">
    <location>
        <begin position="12"/>
        <end position="35"/>
    </location>
</feature>
<dbReference type="OrthoDB" id="9793415at2"/>
<keyword evidence="3 5" id="KW-1133">Transmembrane helix</keyword>
<dbReference type="InterPro" id="IPR011701">
    <property type="entry name" value="MFS"/>
</dbReference>
<evidence type="ECO:0000256" key="3">
    <source>
        <dbReference type="ARBA" id="ARBA00022989"/>
    </source>
</evidence>
<comment type="subcellular location">
    <subcellularLocation>
        <location evidence="1">Cell membrane</location>
        <topology evidence="1">Multi-pass membrane protein</topology>
    </subcellularLocation>
</comment>
<dbReference type="GO" id="GO:0005886">
    <property type="term" value="C:plasma membrane"/>
    <property type="evidence" value="ECO:0007669"/>
    <property type="project" value="UniProtKB-SubCell"/>
</dbReference>
<gene>
    <name evidence="7" type="ORF">C2L71_04290</name>
</gene>
<feature type="domain" description="Major facilitator superfamily (MFS) profile" evidence="6">
    <location>
        <begin position="14"/>
        <end position="410"/>
    </location>
</feature>
<dbReference type="CDD" id="cd17353">
    <property type="entry name" value="MFS_OFA_like"/>
    <property type="match status" value="1"/>
</dbReference>
<accession>A0A2K2UCK2</accession>
<dbReference type="PROSITE" id="PS50850">
    <property type="entry name" value="MFS"/>
    <property type="match status" value="1"/>
</dbReference>
<dbReference type="PANTHER" id="PTHR11360">
    <property type="entry name" value="MONOCARBOXYLATE TRANSPORTER"/>
    <property type="match status" value="1"/>
</dbReference>
<feature type="transmembrane region" description="Helical" evidence="5">
    <location>
        <begin position="47"/>
        <end position="69"/>
    </location>
</feature>
<dbReference type="Gene3D" id="1.20.1250.20">
    <property type="entry name" value="MFS general substrate transporter like domains"/>
    <property type="match status" value="2"/>
</dbReference>
<dbReference type="EMBL" id="PPEK01000003">
    <property type="protein sequence ID" value="PNV68061.1"/>
    <property type="molecule type" value="Genomic_DNA"/>
</dbReference>
<evidence type="ECO:0000256" key="4">
    <source>
        <dbReference type="ARBA" id="ARBA00023136"/>
    </source>
</evidence>
<dbReference type="InterPro" id="IPR050327">
    <property type="entry name" value="Proton-linked_MCT"/>
</dbReference>
<dbReference type="GO" id="GO:0022857">
    <property type="term" value="F:transmembrane transporter activity"/>
    <property type="evidence" value="ECO:0007669"/>
    <property type="project" value="InterPro"/>
</dbReference>
<dbReference type="Pfam" id="PF07690">
    <property type="entry name" value="MFS_1"/>
    <property type="match status" value="1"/>
</dbReference>
<dbReference type="RefSeq" id="WP_103264539.1">
    <property type="nucleotide sequence ID" value="NZ_CABMLE010000003.1"/>
</dbReference>